<keyword evidence="4" id="KW-1185">Reference proteome</keyword>
<evidence type="ECO:0000313" key="2">
    <source>
        <dbReference type="EMBL" id="PNR34410.1"/>
    </source>
</evidence>
<dbReference type="InParanoid" id="A0A2K1IYQ6"/>
<dbReference type="Proteomes" id="UP000006727">
    <property type="component" value="Chromosome 19"/>
</dbReference>
<dbReference type="Gramene" id="Pp3c19_16830V3.2">
    <property type="protein sequence ID" value="PAC:32938053.CDS.1"/>
    <property type="gene ID" value="Pp3c19_16830"/>
</dbReference>
<dbReference type="EnsemblPlants" id="Pp3c19_16830V3.1">
    <property type="protein sequence ID" value="PAC:32938052.CDS.1"/>
    <property type="gene ID" value="Pp3c19_16830"/>
</dbReference>
<feature type="region of interest" description="Disordered" evidence="1">
    <location>
        <begin position="1"/>
        <end position="21"/>
    </location>
</feature>
<reference evidence="3" key="3">
    <citation type="submission" date="2020-12" db="UniProtKB">
        <authorList>
            <consortium name="EnsemblPlants"/>
        </authorList>
    </citation>
    <scope>IDENTIFICATION</scope>
</reference>
<name>A0A2K1IYQ6_PHYPA</name>
<dbReference type="Gramene" id="Pp3c19_16830V3.1">
    <property type="protein sequence ID" value="PAC:32938052.CDS.1"/>
    <property type="gene ID" value="Pp3c19_16830"/>
</dbReference>
<proteinExistence type="predicted"/>
<gene>
    <name evidence="2" type="ORF">PHYPA_024227</name>
</gene>
<dbReference type="EnsemblPlants" id="Pp3c19_16830V3.2">
    <property type="protein sequence ID" value="PAC:32938053.CDS.1"/>
    <property type="gene ID" value="Pp3c19_16830"/>
</dbReference>
<protein>
    <submittedName>
        <fullName evidence="2 3">Uncharacterized protein</fullName>
    </submittedName>
</protein>
<reference evidence="2 4" key="2">
    <citation type="journal article" date="2018" name="Plant J.">
        <title>The Physcomitrella patens chromosome-scale assembly reveals moss genome structure and evolution.</title>
        <authorList>
            <person name="Lang D."/>
            <person name="Ullrich K.K."/>
            <person name="Murat F."/>
            <person name="Fuchs J."/>
            <person name="Jenkins J."/>
            <person name="Haas F.B."/>
            <person name="Piednoel M."/>
            <person name="Gundlach H."/>
            <person name="Van Bel M."/>
            <person name="Meyberg R."/>
            <person name="Vives C."/>
            <person name="Morata J."/>
            <person name="Symeonidi A."/>
            <person name="Hiss M."/>
            <person name="Muchero W."/>
            <person name="Kamisugi Y."/>
            <person name="Saleh O."/>
            <person name="Blanc G."/>
            <person name="Decker E.L."/>
            <person name="van Gessel N."/>
            <person name="Grimwood J."/>
            <person name="Hayes R.D."/>
            <person name="Graham S.W."/>
            <person name="Gunter L.E."/>
            <person name="McDaniel S.F."/>
            <person name="Hoernstein S.N.W."/>
            <person name="Larsson A."/>
            <person name="Li F.W."/>
            <person name="Perroud P.F."/>
            <person name="Phillips J."/>
            <person name="Ranjan P."/>
            <person name="Rokshar D.S."/>
            <person name="Rothfels C.J."/>
            <person name="Schneider L."/>
            <person name="Shu S."/>
            <person name="Stevenson D.W."/>
            <person name="Thummler F."/>
            <person name="Tillich M."/>
            <person name="Villarreal Aguilar J.C."/>
            <person name="Widiez T."/>
            <person name="Wong G.K."/>
            <person name="Wymore A."/>
            <person name="Zhang Y."/>
            <person name="Zimmer A.D."/>
            <person name="Quatrano R.S."/>
            <person name="Mayer K.F.X."/>
            <person name="Goodstein D."/>
            <person name="Casacuberta J.M."/>
            <person name="Vandepoele K."/>
            <person name="Reski R."/>
            <person name="Cuming A.C."/>
            <person name="Tuskan G.A."/>
            <person name="Maumus F."/>
            <person name="Salse J."/>
            <person name="Schmutz J."/>
            <person name="Rensing S.A."/>
        </authorList>
    </citation>
    <scope>NUCLEOTIDE SEQUENCE [LARGE SCALE GENOMIC DNA]</scope>
    <source>
        <strain evidence="3 4">cv. Gransden 2004</strain>
    </source>
</reference>
<dbReference type="EMBL" id="ABEU02000019">
    <property type="protein sequence ID" value="PNR34410.1"/>
    <property type="molecule type" value="Genomic_DNA"/>
</dbReference>
<feature type="compositionally biased region" description="Low complexity" evidence="1">
    <location>
        <begin position="8"/>
        <end position="21"/>
    </location>
</feature>
<reference evidence="2 4" key="1">
    <citation type="journal article" date="2008" name="Science">
        <title>The Physcomitrella genome reveals evolutionary insights into the conquest of land by plants.</title>
        <authorList>
            <person name="Rensing S."/>
            <person name="Lang D."/>
            <person name="Zimmer A."/>
            <person name="Terry A."/>
            <person name="Salamov A."/>
            <person name="Shapiro H."/>
            <person name="Nishiyama T."/>
            <person name="Perroud P.-F."/>
            <person name="Lindquist E."/>
            <person name="Kamisugi Y."/>
            <person name="Tanahashi T."/>
            <person name="Sakakibara K."/>
            <person name="Fujita T."/>
            <person name="Oishi K."/>
            <person name="Shin-I T."/>
            <person name="Kuroki Y."/>
            <person name="Toyoda A."/>
            <person name="Suzuki Y."/>
            <person name="Hashimoto A."/>
            <person name="Yamaguchi K."/>
            <person name="Sugano A."/>
            <person name="Kohara Y."/>
            <person name="Fujiyama A."/>
            <person name="Anterola A."/>
            <person name="Aoki S."/>
            <person name="Ashton N."/>
            <person name="Barbazuk W.B."/>
            <person name="Barker E."/>
            <person name="Bennetzen J."/>
            <person name="Bezanilla M."/>
            <person name="Blankenship R."/>
            <person name="Cho S.H."/>
            <person name="Dutcher S."/>
            <person name="Estelle M."/>
            <person name="Fawcett J.A."/>
            <person name="Gundlach H."/>
            <person name="Hanada K."/>
            <person name="Heyl A."/>
            <person name="Hicks K.A."/>
            <person name="Hugh J."/>
            <person name="Lohr M."/>
            <person name="Mayer K."/>
            <person name="Melkozernov A."/>
            <person name="Murata T."/>
            <person name="Nelson D."/>
            <person name="Pils B."/>
            <person name="Prigge M."/>
            <person name="Reiss B."/>
            <person name="Renner T."/>
            <person name="Rombauts S."/>
            <person name="Rushton P."/>
            <person name="Sanderfoot A."/>
            <person name="Schween G."/>
            <person name="Shiu S.-H."/>
            <person name="Stueber K."/>
            <person name="Theodoulou F.L."/>
            <person name="Tu H."/>
            <person name="Van de Peer Y."/>
            <person name="Verrier P.J."/>
            <person name="Waters E."/>
            <person name="Wood A."/>
            <person name="Yang L."/>
            <person name="Cove D."/>
            <person name="Cuming A."/>
            <person name="Hasebe M."/>
            <person name="Lucas S."/>
            <person name="Mishler D.B."/>
            <person name="Reski R."/>
            <person name="Grigoriev I."/>
            <person name="Quatrano R.S."/>
            <person name="Boore J.L."/>
        </authorList>
    </citation>
    <scope>NUCLEOTIDE SEQUENCE [LARGE SCALE GENOMIC DNA]</scope>
    <source>
        <strain evidence="3 4">cv. Gransden 2004</strain>
    </source>
</reference>
<organism evidence="2">
    <name type="scientific">Physcomitrium patens</name>
    <name type="common">Spreading-leaved earth moss</name>
    <name type="synonym">Physcomitrella patens</name>
    <dbReference type="NCBI Taxonomy" id="3218"/>
    <lineage>
        <taxon>Eukaryota</taxon>
        <taxon>Viridiplantae</taxon>
        <taxon>Streptophyta</taxon>
        <taxon>Embryophyta</taxon>
        <taxon>Bryophyta</taxon>
        <taxon>Bryophytina</taxon>
        <taxon>Bryopsida</taxon>
        <taxon>Funariidae</taxon>
        <taxon>Funariales</taxon>
        <taxon>Funariaceae</taxon>
        <taxon>Physcomitrium</taxon>
    </lineage>
</organism>
<evidence type="ECO:0000256" key="1">
    <source>
        <dbReference type="SAM" id="MobiDB-lite"/>
    </source>
</evidence>
<evidence type="ECO:0000313" key="4">
    <source>
        <dbReference type="Proteomes" id="UP000006727"/>
    </source>
</evidence>
<accession>A0A2K1IYQ6</accession>
<dbReference type="PaxDb" id="3218-PP1S20_17V6.1"/>
<evidence type="ECO:0000313" key="3">
    <source>
        <dbReference type="EnsemblPlants" id="PAC:32938052.CDS.1"/>
    </source>
</evidence>
<sequence>MIPPRLHAITSSPSSLQSQASTIHMRNNNSLIMPQFCCPCSSDHSCDSKNSNKSRLTRTYVLSHRNRITKLPCKNGLTSREHRDS</sequence>
<dbReference type="AlphaFoldDB" id="A0A2K1IYQ6"/>